<evidence type="ECO:0000313" key="1">
    <source>
        <dbReference type="EMBL" id="KAL3954261.1"/>
    </source>
</evidence>
<comment type="caution">
    <text evidence="1">The sequence shown here is derived from an EMBL/GenBank/DDBJ whole genome shotgun (WGS) entry which is preliminary data.</text>
</comment>
<keyword evidence="2" id="KW-1185">Reference proteome</keyword>
<gene>
    <name evidence="1" type="ORF">ACCO45_012217</name>
</gene>
<dbReference type="EMBL" id="JBGNUJ010000011">
    <property type="protein sequence ID" value="KAL3954261.1"/>
    <property type="molecule type" value="Genomic_DNA"/>
</dbReference>
<evidence type="ECO:0000313" key="2">
    <source>
        <dbReference type="Proteomes" id="UP001638806"/>
    </source>
</evidence>
<accession>A0ACC4DDE2</accession>
<name>A0ACC4DDE2_PURLI</name>
<protein>
    <submittedName>
        <fullName evidence="1">Uncharacterized protein</fullName>
    </submittedName>
</protein>
<dbReference type="Proteomes" id="UP001638806">
    <property type="component" value="Unassembled WGS sequence"/>
</dbReference>
<proteinExistence type="predicted"/>
<organism evidence="1 2">
    <name type="scientific">Purpureocillium lilacinum</name>
    <name type="common">Paecilomyces lilacinus</name>
    <dbReference type="NCBI Taxonomy" id="33203"/>
    <lineage>
        <taxon>Eukaryota</taxon>
        <taxon>Fungi</taxon>
        <taxon>Dikarya</taxon>
        <taxon>Ascomycota</taxon>
        <taxon>Pezizomycotina</taxon>
        <taxon>Sordariomycetes</taxon>
        <taxon>Hypocreomycetidae</taxon>
        <taxon>Hypocreales</taxon>
        <taxon>Ophiocordycipitaceae</taxon>
        <taxon>Purpureocillium</taxon>
    </lineage>
</organism>
<sequence>MASHRRMARRAPQGPRHRRSVPSVEISSFTSDASIVIVGVRGAGKSTLAIMAASALKKRIVDLETAFQRATSLSSAGFKQKNGTAECQARQAEVLDDVLRQNPAGAIVVCSWMERRIQDLLRRFAATNPVVHVVRSVDAIQDYLKIADKTTAQNLLNMTNFYFRTCTNLEFFNVSEIHTATRGREEPDGATPAAPPPYLALQQAERHFLKFLSLIYPAGTIPFFESAFPLASISPEQRQFTYALSLDMRDVLSGHAEWHDSTVGVDAVQIFVNSLVVARGGSAIPDLFPVIANDITEAVAVVRRSTMLPILLHIKLPEQTIDEVLRLYLDLLTHALVLGARNAHCRPSPGQRGHFENHPWDSPTWLSWYQKACRMGCDMVRLVRFAMAMEDNFAISRLRARVSLLEGDGIPLIAYNSGPIGRHSTCFNPILTLVAAKPVDPSNAGQAPFPYITAKEVTRALYSSFVYDSMKLYVFGANVGYSMSPAMHNAALAACGIPHRYEPFSSASLSGVKQLLQDPNFGGASVGLPFKVEVITLTHSLSPHAQAIGAVNTLIPIRQLNQDGSIPTGVRACIRRGLSPANAVRPTTWGLIIGAGGMARAATYAMLQVGVKNIAIYNRTPANAEKMAAHFRQLLQKRDFELLSNGSETQFRILQSLNEPWPSDCRLPSIIISCIPTHPIRNTPSPEFDLPEQWLGHQTGGVIIELGYKTLNTPLLAQARNAASRGWVAMDGLDLLPEQGFAQFELFTGRRAPRRVMRREVLENYTDEEGRSHLAELHGRLRSIVEQDS</sequence>
<reference evidence="1" key="1">
    <citation type="submission" date="2024-12" db="EMBL/GenBank/DDBJ databases">
        <title>Comparative genomics and development of molecular markers within Purpureocillium lilacinum and among Purpureocillium species.</title>
        <authorList>
            <person name="Yeh Z.-Y."/>
            <person name="Ni N.-T."/>
            <person name="Lo P.-H."/>
            <person name="Mushyakhwo K."/>
            <person name="Lin C.-F."/>
            <person name="Nai Y.-S."/>
        </authorList>
    </citation>
    <scope>NUCLEOTIDE SEQUENCE</scope>
    <source>
        <strain evidence="1">NCHU-NPUST-175</strain>
    </source>
</reference>